<dbReference type="SMART" id="SM00322">
    <property type="entry name" value="KH"/>
    <property type="match status" value="1"/>
</dbReference>
<dbReference type="GO" id="GO:0004654">
    <property type="term" value="F:polyribonucleotide nucleotidyltransferase activity"/>
    <property type="evidence" value="ECO:0007669"/>
    <property type="project" value="UniProtKB-EC"/>
</dbReference>
<dbReference type="SUPFAM" id="SSF46915">
    <property type="entry name" value="Polynucleotide phosphorylase/guanosine pentaphosphate synthase (PNPase/GPSI), domain 3"/>
    <property type="match status" value="1"/>
</dbReference>
<evidence type="ECO:0000256" key="4">
    <source>
        <dbReference type="ARBA" id="ARBA00022695"/>
    </source>
</evidence>
<dbReference type="SUPFAM" id="SSF50249">
    <property type="entry name" value="Nucleic acid-binding proteins"/>
    <property type="match status" value="1"/>
</dbReference>
<dbReference type="PIRSF" id="PIRSF005499">
    <property type="entry name" value="PNPase"/>
    <property type="match status" value="1"/>
</dbReference>
<dbReference type="PANTHER" id="PTHR11252:SF0">
    <property type="entry name" value="POLYRIBONUCLEOTIDE NUCLEOTIDYLTRANSFERASE 1, MITOCHONDRIAL"/>
    <property type="match status" value="1"/>
</dbReference>
<dbReference type="NCBIfam" id="TIGR03591">
    <property type="entry name" value="polynuc_phos"/>
    <property type="match status" value="1"/>
</dbReference>
<dbReference type="InterPro" id="IPR036612">
    <property type="entry name" value="KH_dom_type_1_sf"/>
</dbReference>
<dbReference type="Pfam" id="PF01138">
    <property type="entry name" value="RNase_PH"/>
    <property type="match status" value="2"/>
</dbReference>
<dbReference type="PROSITE" id="PS50084">
    <property type="entry name" value="KH_TYPE_1"/>
    <property type="match status" value="1"/>
</dbReference>
<sequence>MNIHTVTSQVGSNPITFETGKIAKLADGAVVVTCGETVVLVTAVSQTKVKAGQTWFPLSVEYKEKASAAGQFPGGYFKREGRPTEKEILTSRMTDRPLRPLFPKGYLYDTQIVALLLSADQINDSDILSMNGASAALAISDIPFAGPIGAVRVGRVDGQFVVNPTFDERAESDLDLVYVGNKTDVIMIEGAANELPEEDFIKALHFAQAEVQKLVAAQEELVRLAGKQKREYALTVAKDELLEVGYEIAGSRIEDAIYAPSKVERGKKVGALRDEVEAAIKARYPESTDFDVEQVFEYIQKKAFRISIMEKGLRADGRQVGDLRPLFAEANSLPRVHGSAIFARGETQALGICTLAPADEKQFFDNYAGGEDSKRFILHYNFPPFSVGETGRMGGLNRREIGHGALAERSIAPVIPDVEDFPYAMRVSSEVMESNGSTSMATVCAGTMSLLCAGVPLKAPVGGISVGLVTEWNEDGTMKAHKALLDIIGSEDFYGDMDFKLCGTDDGVTGYQLDLKLPGLPLSILEEAIHMAKAARSTIIAKMTDAVSGPQALSPHAPRIVSVKIPADRIGELIGPGGKNIKGIQAESGAEINIEDDGTVHIYASKEEGLLRAKSLIERMFQEIEVGKVYTGKVVSITNFGAFMEVLPGKDGLIHVSELAEGRTEKVEDVVKKGDMVTAKCLGVDEKGRVKMSRKAVLRDEKAKAAEAEGAAAPAPAAPEA</sequence>
<feature type="binding site" evidence="7">
    <location>
        <position position="498"/>
    </location>
    <ligand>
        <name>Mg(2+)</name>
        <dbReference type="ChEBI" id="CHEBI:18420"/>
    </ligand>
</feature>
<keyword evidence="7" id="KW-0479">Metal-binding</keyword>
<dbReference type="InterPro" id="IPR015848">
    <property type="entry name" value="PNPase_PH_RNA-bd_bac/org-type"/>
</dbReference>
<dbReference type="Proteomes" id="UP001207930">
    <property type="component" value="Unassembled WGS sequence"/>
</dbReference>
<evidence type="ECO:0000256" key="7">
    <source>
        <dbReference type="HAMAP-Rule" id="MF_01595"/>
    </source>
</evidence>
<dbReference type="InterPro" id="IPR004088">
    <property type="entry name" value="KH_dom_type_1"/>
</dbReference>
<comment type="function">
    <text evidence="7">Involved in mRNA degradation. Catalyzes the phosphorolysis of single-stranded polyribonucleotides processively in the 3'- to 5'-direction.</text>
</comment>
<dbReference type="EMBL" id="JAPDDS010000007">
    <property type="protein sequence ID" value="MCW1885810.1"/>
    <property type="molecule type" value="Genomic_DNA"/>
</dbReference>
<dbReference type="PANTHER" id="PTHR11252">
    <property type="entry name" value="POLYRIBONUCLEOTIDE NUCLEOTIDYLTRANSFERASE"/>
    <property type="match status" value="1"/>
</dbReference>
<organism evidence="9 10">
    <name type="scientific">Luteolibacter flavescens</name>
    <dbReference type="NCBI Taxonomy" id="1859460"/>
    <lineage>
        <taxon>Bacteria</taxon>
        <taxon>Pseudomonadati</taxon>
        <taxon>Verrucomicrobiota</taxon>
        <taxon>Verrucomicrobiia</taxon>
        <taxon>Verrucomicrobiales</taxon>
        <taxon>Verrucomicrobiaceae</taxon>
        <taxon>Luteolibacter</taxon>
    </lineage>
</organism>
<feature type="binding site" evidence="7">
    <location>
        <position position="492"/>
    </location>
    <ligand>
        <name>Mg(2+)</name>
        <dbReference type="ChEBI" id="CHEBI:18420"/>
    </ligand>
</feature>
<dbReference type="InterPro" id="IPR036345">
    <property type="entry name" value="ExoRNase_PH_dom2_sf"/>
</dbReference>
<evidence type="ECO:0000313" key="10">
    <source>
        <dbReference type="Proteomes" id="UP001207930"/>
    </source>
</evidence>
<dbReference type="EC" id="2.7.7.8" evidence="7"/>
<comment type="similarity">
    <text evidence="1 7">Belongs to the polyribonucleotide nucleotidyltransferase family.</text>
</comment>
<dbReference type="InterPro" id="IPR001247">
    <property type="entry name" value="ExoRNase_PH_dom1"/>
</dbReference>
<evidence type="ECO:0000259" key="8">
    <source>
        <dbReference type="PROSITE" id="PS50126"/>
    </source>
</evidence>
<evidence type="ECO:0000313" key="9">
    <source>
        <dbReference type="EMBL" id="MCW1885810.1"/>
    </source>
</evidence>
<keyword evidence="4 7" id="KW-0548">Nucleotidyltransferase</keyword>
<dbReference type="CDD" id="cd11363">
    <property type="entry name" value="RNase_PH_PNPase_1"/>
    <property type="match status" value="1"/>
</dbReference>
<keyword evidence="3 7" id="KW-0808">Transferase</keyword>
<dbReference type="InterPro" id="IPR012340">
    <property type="entry name" value="NA-bd_OB-fold"/>
</dbReference>
<dbReference type="InterPro" id="IPR003029">
    <property type="entry name" value="S1_domain"/>
</dbReference>
<dbReference type="InterPro" id="IPR012162">
    <property type="entry name" value="PNPase"/>
</dbReference>
<dbReference type="Gene3D" id="3.30.230.70">
    <property type="entry name" value="GHMP Kinase, N-terminal domain"/>
    <property type="match status" value="2"/>
</dbReference>
<accession>A0ABT3FQF3</accession>
<dbReference type="RefSeq" id="WP_264501767.1">
    <property type="nucleotide sequence ID" value="NZ_JAPDDS010000007.1"/>
</dbReference>
<comment type="subcellular location">
    <subcellularLocation>
        <location evidence="7">Cytoplasm</location>
    </subcellularLocation>
</comment>
<dbReference type="SUPFAM" id="SSF54791">
    <property type="entry name" value="Eukaryotic type KH-domain (KH-domain type I)"/>
    <property type="match status" value="1"/>
</dbReference>
<dbReference type="InterPro" id="IPR036456">
    <property type="entry name" value="PNPase_PH_RNA-bd_sf"/>
</dbReference>
<dbReference type="InterPro" id="IPR020568">
    <property type="entry name" value="Ribosomal_Su5_D2-typ_SF"/>
</dbReference>
<protein>
    <recommendedName>
        <fullName evidence="7">Polyribonucleotide nucleotidyltransferase</fullName>
        <ecNumber evidence="7">2.7.7.8</ecNumber>
    </recommendedName>
    <alternativeName>
        <fullName evidence="7">Polynucleotide phosphorylase</fullName>
        <shortName evidence="7">PNPase</shortName>
    </alternativeName>
</protein>
<dbReference type="Pfam" id="PF03726">
    <property type="entry name" value="PNPase"/>
    <property type="match status" value="1"/>
</dbReference>
<evidence type="ECO:0000256" key="1">
    <source>
        <dbReference type="ARBA" id="ARBA00007404"/>
    </source>
</evidence>
<dbReference type="InterPro" id="IPR004087">
    <property type="entry name" value="KH_dom"/>
</dbReference>
<dbReference type="CDD" id="cd04472">
    <property type="entry name" value="S1_PNPase"/>
    <property type="match status" value="1"/>
</dbReference>
<evidence type="ECO:0000256" key="6">
    <source>
        <dbReference type="ARBA" id="ARBA00022884"/>
    </source>
</evidence>
<dbReference type="InterPro" id="IPR015847">
    <property type="entry name" value="ExoRNase_PH_dom2"/>
</dbReference>
<dbReference type="Pfam" id="PF03725">
    <property type="entry name" value="RNase_PH_C"/>
    <property type="match status" value="1"/>
</dbReference>
<dbReference type="Gene3D" id="2.40.50.140">
    <property type="entry name" value="Nucleic acid-binding proteins"/>
    <property type="match status" value="1"/>
</dbReference>
<feature type="domain" description="S1 motif" evidence="8">
    <location>
        <begin position="627"/>
        <end position="695"/>
    </location>
</feature>
<dbReference type="Pfam" id="PF00013">
    <property type="entry name" value="KH_1"/>
    <property type="match status" value="1"/>
</dbReference>
<proteinExistence type="inferred from homology"/>
<name>A0ABT3FQF3_9BACT</name>
<dbReference type="Pfam" id="PF00575">
    <property type="entry name" value="S1"/>
    <property type="match status" value="1"/>
</dbReference>
<dbReference type="SUPFAM" id="SSF55666">
    <property type="entry name" value="Ribonuclease PH domain 2-like"/>
    <property type="match status" value="2"/>
</dbReference>
<keyword evidence="6 7" id="KW-0694">RNA-binding</keyword>
<comment type="cofactor">
    <cofactor evidence="7">
        <name>Mg(2+)</name>
        <dbReference type="ChEBI" id="CHEBI:18420"/>
    </cofactor>
</comment>
<dbReference type="NCBIfam" id="NF008805">
    <property type="entry name" value="PRK11824.1"/>
    <property type="match status" value="1"/>
</dbReference>
<keyword evidence="5 7" id="KW-0460">Magnesium</keyword>
<dbReference type="SMART" id="SM00316">
    <property type="entry name" value="S1"/>
    <property type="match status" value="1"/>
</dbReference>
<dbReference type="HAMAP" id="MF_01595">
    <property type="entry name" value="PNPase"/>
    <property type="match status" value="1"/>
</dbReference>
<evidence type="ECO:0000256" key="2">
    <source>
        <dbReference type="ARBA" id="ARBA00022490"/>
    </source>
</evidence>
<dbReference type="SUPFAM" id="SSF54211">
    <property type="entry name" value="Ribosomal protein S5 domain 2-like"/>
    <property type="match status" value="2"/>
</dbReference>
<comment type="caution">
    <text evidence="9">The sequence shown here is derived from an EMBL/GenBank/DDBJ whole genome shotgun (WGS) entry which is preliminary data.</text>
</comment>
<dbReference type="Gene3D" id="3.30.1370.10">
    <property type="entry name" value="K Homology domain, type 1"/>
    <property type="match status" value="1"/>
</dbReference>
<keyword evidence="10" id="KW-1185">Reference proteome</keyword>
<evidence type="ECO:0000256" key="3">
    <source>
        <dbReference type="ARBA" id="ARBA00022679"/>
    </source>
</evidence>
<gene>
    <name evidence="7" type="primary">pnp</name>
    <name evidence="9" type="ORF">OKA04_13805</name>
</gene>
<dbReference type="InterPro" id="IPR027408">
    <property type="entry name" value="PNPase/RNase_PH_dom_sf"/>
</dbReference>
<dbReference type="CDD" id="cd02393">
    <property type="entry name" value="KH-I_PNPase"/>
    <property type="match status" value="1"/>
</dbReference>
<comment type="catalytic activity">
    <reaction evidence="7">
        <text>RNA(n+1) + phosphate = RNA(n) + a ribonucleoside 5'-diphosphate</text>
        <dbReference type="Rhea" id="RHEA:22096"/>
        <dbReference type="Rhea" id="RHEA-COMP:14527"/>
        <dbReference type="Rhea" id="RHEA-COMP:17342"/>
        <dbReference type="ChEBI" id="CHEBI:43474"/>
        <dbReference type="ChEBI" id="CHEBI:57930"/>
        <dbReference type="ChEBI" id="CHEBI:140395"/>
        <dbReference type="EC" id="2.7.7.8"/>
    </reaction>
</comment>
<reference evidence="9 10" key="1">
    <citation type="submission" date="2022-10" db="EMBL/GenBank/DDBJ databases">
        <title>Luteolibacter flavescens strain MCCC 1K03193, whole genome shotgun sequencing project.</title>
        <authorList>
            <person name="Zhao G."/>
            <person name="Shen L."/>
        </authorList>
    </citation>
    <scope>NUCLEOTIDE SEQUENCE [LARGE SCALE GENOMIC DNA]</scope>
    <source>
        <strain evidence="9 10">MCCC 1K03193</strain>
    </source>
</reference>
<evidence type="ECO:0000256" key="5">
    <source>
        <dbReference type="ARBA" id="ARBA00022842"/>
    </source>
</evidence>
<dbReference type="PROSITE" id="PS50126">
    <property type="entry name" value="S1"/>
    <property type="match status" value="1"/>
</dbReference>
<keyword evidence="2 7" id="KW-0963">Cytoplasm</keyword>
<dbReference type="CDD" id="cd11364">
    <property type="entry name" value="RNase_PH_PNPase_2"/>
    <property type="match status" value="1"/>
</dbReference>